<reference evidence="1 2" key="1">
    <citation type="submission" date="2015-02" db="EMBL/GenBank/DDBJ databases">
        <authorList>
            <person name="Ju K.-S."/>
            <person name="Doroghazi J.R."/>
            <person name="Metcalf W."/>
        </authorList>
    </citation>
    <scope>NUCLEOTIDE SEQUENCE [LARGE SCALE GENOMIC DNA]</scope>
    <source>
        <strain evidence="1 2">NRRL ISP-5550</strain>
    </source>
</reference>
<name>A0A0F4J7B4_9ACTN</name>
<accession>A0A0F4J7B4</accession>
<comment type="caution">
    <text evidence="1">The sequence shown here is derived from an EMBL/GenBank/DDBJ whole genome shotgun (WGS) entry which is preliminary data.</text>
</comment>
<protein>
    <submittedName>
        <fullName evidence="1">Uncharacterized protein</fullName>
    </submittedName>
</protein>
<keyword evidence="2" id="KW-1185">Reference proteome</keyword>
<dbReference type="Proteomes" id="UP000033551">
    <property type="component" value="Unassembled WGS sequence"/>
</dbReference>
<sequence>MRLDSVSHAVRAGLGASVFTSASDSPGWEMPAMTWSGNALPSARSQRDLGRLITRIDEDFVAVPDV</sequence>
<proteinExistence type="predicted"/>
<evidence type="ECO:0000313" key="2">
    <source>
        <dbReference type="Proteomes" id="UP000033551"/>
    </source>
</evidence>
<evidence type="ECO:0000313" key="1">
    <source>
        <dbReference type="EMBL" id="KJY28831.1"/>
    </source>
</evidence>
<organism evidence="1 2">
    <name type="scientific">Streptomyces katrae</name>
    <dbReference type="NCBI Taxonomy" id="68223"/>
    <lineage>
        <taxon>Bacteria</taxon>
        <taxon>Bacillati</taxon>
        <taxon>Actinomycetota</taxon>
        <taxon>Actinomycetes</taxon>
        <taxon>Kitasatosporales</taxon>
        <taxon>Streptomycetaceae</taxon>
        <taxon>Streptomyces</taxon>
    </lineage>
</organism>
<dbReference type="EMBL" id="JZWV01000699">
    <property type="protein sequence ID" value="KJY28831.1"/>
    <property type="molecule type" value="Genomic_DNA"/>
</dbReference>
<dbReference type="AlphaFoldDB" id="A0A0F4J7B4"/>
<gene>
    <name evidence="1" type="ORF">VR44_24405</name>
</gene>